<dbReference type="GO" id="GO:0080044">
    <property type="term" value="F:quercetin 7-O-glucosyltransferase activity"/>
    <property type="evidence" value="ECO:0007669"/>
    <property type="project" value="TreeGrafter"/>
</dbReference>
<dbReference type="Pfam" id="PF00201">
    <property type="entry name" value="UDPGT"/>
    <property type="match status" value="1"/>
</dbReference>
<dbReference type="PANTHER" id="PTHR11926">
    <property type="entry name" value="GLUCOSYL/GLUCURONOSYL TRANSFERASES"/>
    <property type="match status" value="1"/>
</dbReference>
<evidence type="ECO:0000256" key="1">
    <source>
        <dbReference type="ARBA" id="ARBA00009995"/>
    </source>
</evidence>
<keyword evidence="2" id="KW-0808">Transferase</keyword>
<evidence type="ECO:0000313" key="4">
    <source>
        <dbReference type="Proteomes" id="UP000026962"/>
    </source>
</evidence>
<name>A0A0E0JZX7_ORYPU</name>
<dbReference type="CDD" id="cd03784">
    <property type="entry name" value="GT1_Gtf-like"/>
    <property type="match status" value="1"/>
</dbReference>
<keyword evidence="4" id="KW-1185">Reference proteome</keyword>
<dbReference type="Proteomes" id="UP000026962">
    <property type="component" value="Chromosome 2"/>
</dbReference>
<dbReference type="Gene3D" id="3.40.50.2000">
    <property type="entry name" value="Glycogen Phosphorylase B"/>
    <property type="match status" value="4"/>
</dbReference>
<dbReference type="EnsemblPlants" id="OPUNC02G15150.1">
    <property type="protein sequence ID" value="OPUNC02G15150.1"/>
    <property type="gene ID" value="OPUNC02G15150"/>
</dbReference>
<reference evidence="3" key="1">
    <citation type="submission" date="2015-04" db="UniProtKB">
        <authorList>
            <consortium name="EnsemblPlants"/>
        </authorList>
    </citation>
    <scope>IDENTIFICATION</scope>
</reference>
<dbReference type="SUPFAM" id="SSF53756">
    <property type="entry name" value="UDP-Glycosyltransferase/glycogen phosphorylase"/>
    <property type="match status" value="1"/>
</dbReference>
<evidence type="ECO:0008006" key="5">
    <source>
        <dbReference type="Google" id="ProtNLM"/>
    </source>
</evidence>
<sequence>MADAPAAHAVFFPYPFQGHVAAALHLAKLLHARGVVRVTFVLSERNHRSVLRSRGATALDGAPRFRFATVPDGLPPSDEDAAPHMGSLVFSIRSSVPHFKKLVDDAALSGAPVTCVMRRVRRGRRLGRCQGDGPSGCGVLDGERLRVHGIPAIRAAHRQRPDSTQSNGHLDRTVVDWVPGMPTDLRLRDFMTFIRTTDPDDAVVAMFLSYMENLRTTSSAIVINTFDELEGEVLAGRRPIARRRPAAGLHVELAWGLAKSGHHFLLVIRDDKSKGVTGGDPIDMLPPEFAEETKGRGYVMRWCPQEALLRHEVIGAFLTHCGWNSMLDSICNGIPMTLQDGRDLKAFNVMCCPMFADQPTNCWYTCTEWRIGVEVSNNIEREEVTRLVREVMEEERGDEMRQRAMEWKEKAAAAIAPGGTSWVNLEWLVNDKTIIITCMFAYLH</sequence>
<dbReference type="InterPro" id="IPR002213">
    <property type="entry name" value="UDP_glucos_trans"/>
</dbReference>
<organism evidence="3">
    <name type="scientific">Oryza punctata</name>
    <name type="common">Red rice</name>
    <dbReference type="NCBI Taxonomy" id="4537"/>
    <lineage>
        <taxon>Eukaryota</taxon>
        <taxon>Viridiplantae</taxon>
        <taxon>Streptophyta</taxon>
        <taxon>Embryophyta</taxon>
        <taxon>Tracheophyta</taxon>
        <taxon>Spermatophyta</taxon>
        <taxon>Magnoliopsida</taxon>
        <taxon>Liliopsida</taxon>
        <taxon>Poales</taxon>
        <taxon>Poaceae</taxon>
        <taxon>BOP clade</taxon>
        <taxon>Oryzoideae</taxon>
        <taxon>Oryzeae</taxon>
        <taxon>Oryzinae</taxon>
        <taxon>Oryza</taxon>
    </lineage>
</organism>
<evidence type="ECO:0000256" key="2">
    <source>
        <dbReference type="ARBA" id="ARBA00022679"/>
    </source>
</evidence>
<dbReference type="PANTHER" id="PTHR11926:SF1498">
    <property type="entry name" value="GLYCOSYLTRANSFERASE"/>
    <property type="match status" value="1"/>
</dbReference>
<dbReference type="eggNOG" id="KOG1192">
    <property type="taxonomic scope" value="Eukaryota"/>
</dbReference>
<comment type="similarity">
    <text evidence="1">Belongs to the UDP-glycosyltransferase family.</text>
</comment>
<evidence type="ECO:0000313" key="3">
    <source>
        <dbReference type="EnsemblPlants" id="OPUNC02G15150.1"/>
    </source>
</evidence>
<dbReference type="Gramene" id="OPUNC02G15150.1">
    <property type="protein sequence ID" value="OPUNC02G15150.1"/>
    <property type="gene ID" value="OPUNC02G15150"/>
</dbReference>
<reference evidence="3" key="2">
    <citation type="submission" date="2018-05" db="EMBL/GenBank/DDBJ databases">
        <title>OpunRS2 (Oryza punctata Reference Sequence Version 2).</title>
        <authorList>
            <person name="Zhang J."/>
            <person name="Kudrna D."/>
            <person name="Lee S."/>
            <person name="Talag J."/>
            <person name="Welchert J."/>
            <person name="Wing R.A."/>
        </authorList>
    </citation>
    <scope>NUCLEOTIDE SEQUENCE [LARGE SCALE GENOMIC DNA]</scope>
</reference>
<dbReference type="AlphaFoldDB" id="A0A0E0JZX7"/>
<accession>A0A0E0JZX7</accession>
<proteinExistence type="inferred from homology"/>
<dbReference type="GO" id="GO:0080043">
    <property type="term" value="F:quercetin 3-O-glucosyltransferase activity"/>
    <property type="evidence" value="ECO:0007669"/>
    <property type="project" value="TreeGrafter"/>
</dbReference>
<dbReference type="HOGENOM" id="CLU_001724_0_0_1"/>
<protein>
    <recommendedName>
        <fullName evidence="5">Glycosyltransferase</fullName>
    </recommendedName>
</protein>